<dbReference type="EMBL" id="CACVKT020008376">
    <property type="protein sequence ID" value="CAC5415114.1"/>
    <property type="molecule type" value="Genomic_DNA"/>
</dbReference>
<keyword evidence="2" id="KW-1185">Reference proteome</keyword>
<evidence type="ECO:0000313" key="1">
    <source>
        <dbReference type="EMBL" id="CAC5415114.1"/>
    </source>
</evidence>
<dbReference type="AlphaFoldDB" id="A0A6J8E2S0"/>
<dbReference type="InterPro" id="IPR039499">
    <property type="entry name" value="LURA1/LRA25"/>
</dbReference>
<protein>
    <submittedName>
        <fullName evidence="1">Uncharacterized protein</fullName>
    </submittedName>
</protein>
<organism evidence="1 2">
    <name type="scientific">Mytilus coruscus</name>
    <name type="common">Sea mussel</name>
    <dbReference type="NCBI Taxonomy" id="42192"/>
    <lineage>
        <taxon>Eukaryota</taxon>
        <taxon>Metazoa</taxon>
        <taxon>Spiralia</taxon>
        <taxon>Lophotrochozoa</taxon>
        <taxon>Mollusca</taxon>
        <taxon>Bivalvia</taxon>
        <taxon>Autobranchia</taxon>
        <taxon>Pteriomorphia</taxon>
        <taxon>Mytilida</taxon>
        <taxon>Mytiloidea</taxon>
        <taxon>Mytilidae</taxon>
        <taxon>Mytilinae</taxon>
        <taxon>Mytilus</taxon>
    </lineage>
</organism>
<dbReference type="OrthoDB" id="5965452at2759"/>
<sequence>MKYDIEISVTAEDEEYDTIKIPQCLRESTVGPMSNVVKQNDLVCLPDRYTNKRRKSSESSEITNGHFGNDLVSREKDLSTALKWIKQEIFQMKEQDRSLMKQFIDLRSTIVQLRCIYEFQSSNSDISSLSGSNFSLDESYRHSPPLRHGLNGHLEVEGTEFRARTSSLLTPRRTNSTHIKWRSNEYI</sequence>
<gene>
    <name evidence="1" type="ORF">MCOR_47828</name>
</gene>
<evidence type="ECO:0000313" key="2">
    <source>
        <dbReference type="Proteomes" id="UP000507470"/>
    </source>
</evidence>
<accession>A0A6J8E2S0</accession>
<dbReference type="Pfam" id="PF14854">
    <property type="entry name" value="LURAP"/>
    <property type="match status" value="1"/>
</dbReference>
<name>A0A6J8E2S0_MYTCO</name>
<dbReference type="Proteomes" id="UP000507470">
    <property type="component" value="Unassembled WGS sequence"/>
</dbReference>
<reference evidence="1 2" key="1">
    <citation type="submission" date="2020-06" db="EMBL/GenBank/DDBJ databases">
        <authorList>
            <person name="Li R."/>
            <person name="Bekaert M."/>
        </authorList>
    </citation>
    <scope>NUCLEOTIDE SEQUENCE [LARGE SCALE GENOMIC DNA]</scope>
    <source>
        <strain evidence="2">wild</strain>
    </source>
</reference>
<proteinExistence type="predicted"/>